<comment type="caution">
    <text evidence="1">The sequence shown here is derived from an EMBL/GenBank/DDBJ whole genome shotgun (WGS) entry which is preliminary data.</text>
</comment>
<evidence type="ECO:0000313" key="1">
    <source>
        <dbReference type="EMBL" id="CAL1261780.1"/>
    </source>
</evidence>
<organism evidence="1 2">
    <name type="scientific">Larinioides sclopetarius</name>
    <dbReference type="NCBI Taxonomy" id="280406"/>
    <lineage>
        <taxon>Eukaryota</taxon>
        <taxon>Metazoa</taxon>
        <taxon>Ecdysozoa</taxon>
        <taxon>Arthropoda</taxon>
        <taxon>Chelicerata</taxon>
        <taxon>Arachnida</taxon>
        <taxon>Araneae</taxon>
        <taxon>Araneomorphae</taxon>
        <taxon>Entelegynae</taxon>
        <taxon>Araneoidea</taxon>
        <taxon>Araneidae</taxon>
        <taxon>Larinioides</taxon>
    </lineage>
</organism>
<protein>
    <submittedName>
        <fullName evidence="1">Uncharacterized protein</fullName>
    </submittedName>
</protein>
<gene>
    <name evidence="1" type="ORF">LARSCL_LOCUS620</name>
</gene>
<reference evidence="1 2" key="1">
    <citation type="submission" date="2024-04" db="EMBL/GenBank/DDBJ databases">
        <authorList>
            <person name="Rising A."/>
            <person name="Reimegard J."/>
            <person name="Sonavane S."/>
            <person name="Akerstrom W."/>
            <person name="Nylinder S."/>
            <person name="Hedman E."/>
            <person name="Kallberg Y."/>
        </authorList>
    </citation>
    <scope>NUCLEOTIDE SEQUENCE [LARGE SCALE GENOMIC DNA]</scope>
</reference>
<feature type="non-terminal residue" evidence="1">
    <location>
        <position position="1"/>
    </location>
</feature>
<proteinExistence type="predicted"/>
<accession>A0AAV1YS82</accession>
<dbReference type="AlphaFoldDB" id="A0AAV1YS82"/>
<keyword evidence="2" id="KW-1185">Reference proteome</keyword>
<sequence length="45" mass="5387">SSVFLYCDFIILFLFLVFSKPSFNSKLYRANPALHIKCEHFRFIN</sequence>
<dbReference type="EMBL" id="CAXIEN010000003">
    <property type="protein sequence ID" value="CAL1261780.1"/>
    <property type="molecule type" value="Genomic_DNA"/>
</dbReference>
<evidence type="ECO:0000313" key="2">
    <source>
        <dbReference type="Proteomes" id="UP001497382"/>
    </source>
</evidence>
<name>A0AAV1YS82_9ARAC</name>
<dbReference type="Proteomes" id="UP001497382">
    <property type="component" value="Unassembled WGS sequence"/>
</dbReference>